<comment type="caution">
    <text evidence="7">The sequence shown here is derived from an EMBL/GenBank/DDBJ whole genome shotgun (WGS) entry which is preliminary data.</text>
</comment>
<evidence type="ECO:0000256" key="4">
    <source>
        <dbReference type="PROSITE-ProRule" id="PRU01161"/>
    </source>
</evidence>
<keyword evidence="2 4" id="KW-0442">Lipid degradation</keyword>
<dbReference type="GO" id="GO:0046486">
    <property type="term" value="P:glycerolipid metabolic process"/>
    <property type="evidence" value="ECO:0007669"/>
    <property type="project" value="UniProtKB-ARBA"/>
</dbReference>
<dbReference type="Pfam" id="PF01734">
    <property type="entry name" value="Patatin"/>
    <property type="match status" value="1"/>
</dbReference>
<feature type="short sequence motif" description="GXSXG" evidence="4">
    <location>
        <begin position="152"/>
        <end position="156"/>
    </location>
</feature>
<evidence type="ECO:0000256" key="5">
    <source>
        <dbReference type="SAM" id="MobiDB-lite"/>
    </source>
</evidence>
<protein>
    <recommendedName>
        <fullName evidence="6">PNPLA domain-containing protein</fullName>
    </recommendedName>
</protein>
<sequence>MTSTALKQADGSKSVQWSTPIQFVHTRKLRPYAVQPCPPVPEDVDPNQRYPDRGEPSAEPSIYTLDTDDPWAKKSILSLDGGGVRNFSSLLILRELMRAIGKHERRMNPVAKSSAYSPLVNCLPNEGGTPQADGSRSLFGYLPCHYFDYVSGTSTGGLIAILLGRLRMSVDEAIEEYKKLSAKVFEKPSSPWKRFLTNYDSTARRDNLKDQFDSLPPTRLPSPQEQANQFKSDRARCRTIVCSMKSNEDKSFQTPFLFRSYDRKTSYTSRAPFERNPGDPNTFAIWQVARATSAAPSYFKSIHMFEARYYDAATSLNNPSWEVVREVSLLAEESHDAIDLLLSIGGGNAKGNNPRLRFGTDSLLQELTDISDVVHDKVMFESKTQGFDYFRFDVKEGLQAVRMDEWRPKPGGEITLQKIEMATKSYLKQEGVEALIQRCAAYLVDQRAQRAQTMRWERFATGTRYRCPLADDCPMPKAKFDTRNDLMDHLRTKHNQAPPDADHYQHIQKLLDRGRTNSE</sequence>
<organism evidence="7 8">
    <name type="scientific">Letharia lupina</name>
    <dbReference type="NCBI Taxonomy" id="560253"/>
    <lineage>
        <taxon>Eukaryota</taxon>
        <taxon>Fungi</taxon>
        <taxon>Dikarya</taxon>
        <taxon>Ascomycota</taxon>
        <taxon>Pezizomycotina</taxon>
        <taxon>Lecanoromycetes</taxon>
        <taxon>OSLEUM clade</taxon>
        <taxon>Lecanoromycetidae</taxon>
        <taxon>Lecanorales</taxon>
        <taxon>Lecanorineae</taxon>
        <taxon>Parmeliaceae</taxon>
        <taxon>Letharia</taxon>
    </lineage>
</organism>
<feature type="region of interest" description="Disordered" evidence="5">
    <location>
        <begin position="207"/>
        <end position="229"/>
    </location>
</feature>
<feature type="active site" description="Nucleophile" evidence="4">
    <location>
        <position position="154"/>
    </location>
</feature>
<feature type="active site" description="Proton acceptor" evidence="4">
    <location>
        <position position="311"/>
    </location>
</feature>
<dbReference type="GeneID" id="59334282"/>
<dbReference type="SUPFAM" id="SSF52151">
    <property type="entry name" value="FabD/lysophospholipase-like"/>
    <property type="match status" value="1"/>
</dbReference>
<name>A0A8H6C860_9LECA</name>
<evidence type="ECO:0000256" key="3">
    <source>
        <dbReference type="ARBA" id="ARBA00023098"/>
    </source>
</evidence>
<feature type="region of interest" description="Disordered" evidence="5">
    <location>
        <begin position="34"/>
        <end position="64"/>
    </location>
</feature>
<dbReference type="AlphaFoldDB" id="A0A8H6C860"/>
<dbReference type="RefSeq" id="XP_037147963.1">
    <property type="nucleotide sequence ID" value="XM_037296782.1"/>
</dbReference>
<dbReference type="GO" id="GO:0047499">
    <property type="term" value="F:calcium-independent phospholipase A2 activity"/>
    <property type="evidence" value="ECO:0007669"/>
    <property type="project" value="TreeGrafter"/>
</dbReference>
<keyword evidence="8" id="KW-1185">Reference proteome</keyword>
<evidence type="ECO:0000256" key="1">
    <source>
        <dbReference type="ARBA" id="ARBA00022801"/>
    </source>
</evidence>
<accession>A0A8H6C860</accession>
<dbReference type="PROSITE" id="PS51635">
    <property type="entry name" value="PNPLA"/>
    <property type="match status" value="1"/>
</dbReference>
<dbReference type="GO" id="GO:0019369">
    <property type="term" value="P:arachidonate metabolic process"/>
    <property type="evidence" value="ECO:0007669"/>
    <property type="project" value="TreeGrafter"/>
</dbReference>
<reference evidence="7 8" key="1">
    <citation type="journal article" date="2020" name="Genomics">
        <title>Complete, high-quality genomes from long-read metagenomic sequencing of two wolf lichen thalli reveals enigmatic genome architecture.</title>
        <authorList>
            <person name="McKenzie S.K."/>
            <person name="Walston R.F."/>
            <person name="Allen J.L."/>
        </authorList>
    </citation>
    <scope>NUCLEOTIDE SEQUENCE [LARGE SCALE GENOMIC DNA]</scope>
    <source>
        <strain evidence="7">WasteWater1</strain>
    </source>
</reference>
<evidence type="ECO:0000313" key="7">
    <source>
        <dbReference type="EMBL" id="KAF6218528.1"/>
    </source>
</evidence>
<dbReference type="Gene3D" id="3.40.1090.10">
    <property type="entry name" value="Cytosolic phospholipase A2 catalytic domain"/>
    <property type="match status" value="1"/>
</dbReference>
<evidence type="ECO:0000256" key="2">
    <source>
        <dbReference type="ARBA" id="ARBA00022963"/>
    </source>
</evidence>
<keyword evidence="3 4" id="KW-0443">Lipid metabolism</keyword>
<dbReference type="GO" id="GO:0016042">
    <property type="term" value="P:lipid catabolic process"/>
    <property type="evidence" value="ECO:0007669"/>
    <property type="project" value="UniProtKB-UniRule"/>
</dbReference>
<dbReference type="PANTHER" id="PTHR24185">
    <property type="entry name" value="CALCIUM-INDEPENDENT PHOSPHOLIPASE A2-GAMMA"/>
    <property type="match status" value="1"/>
</dbReference>
<dbReference type="InterPro" id="IPR002641">
    <property type="entry name" value="PNPLA_dom"/>
</dbReference>
<dbReference type="InterPro" id="IPR016035">
    <property type="entry name" value="Acyl_Trfase/lysoPLipase"/>
</dbReference>
<comment type="caution">
    <text evidence="4">Lacks conserved residue(s) required for the propagation of feature annotation.</text>
</comment>
<evidence type="ECO:0000259" key="6">
    <source>
        <dbReference type="PROSITE" id="PS51635"/>
    </source>
</evidence>
<feature type="domain" description="PNPLA" evidence="6">
    <location>
        <begin position="77"/>
        <end position="324"/>
    </location>
</feature>
<dbReference type="PANTHER" id="PTHR24185:SF1">
    <property type="entry name" value="CALCIUM-INDEPENDENT PHOSPHOLIPASE A2-GAMMA"/>
    <property type="match status" value="1"/>
</dbReference>
<dbReference type="GO" id="GO:0016020">
    <property type="term" value="C:membrane"/>
    <property type="evidence" value="ECO:0007669"/>
    <property type="project" value="TreeGrafter"/>
</dbReference>
<dbReference type="EMBL" id="JACCJB010000022">
    <property type="protein sequence ID" value="KAF6218528.1"/>
    <property type="molecule type" value="Genomic_DNA"/>
</dbReference>
<evidence type="ECO:0000313" key="8">
    <source>
        <dbReference type="Proteomes" id="UP000593566"/>
    </source>
</evidence>
<gene>
    <name evidence="7" type="ORF">HO133_005877</name>
</gene>
<dbReference type="Proteomes" id="UP000593566">
    <property type="component" value="Unassembled WGS sequence"/>
</dbReference>
<keyword evidence="1 4" id="KW-0378">Hydrolase</keyword>
<proteinExistence type="predicted"/>